<gene>
    <name evidence="1" type="ORF">C6Y40_18740</name>
</gene>
<reference evidence="2" key="1">
    <citation type="journal article" date="2020" name="Int. J. Syst. Evol. Microbiol.">
        <title>Alteromonas alba sp. nov., a marine bacterium isolated from the seawater of the West Pacific Ocean.</title>
        <authorList>
            <person name="Sun C."/>
            <person name="Wu Y.-H."/>
            <person name="Xamxidin M."/>
            <person name="Cheng H."/>
            <person name="Xu X.-W."/>
        </authorList>
    </citation>
    <scope>NUCLEOTIDE SEQUENCE [LARGE SCALE GENOMIC DNA]</scope>
    <source>
        <strain evidence="2">190</strain>
    </source>
</reference>
<evidence type="ECO:0000313" key="2">
    <source>
        <dbReference type="Proteomes" id="UP000238949"/>
    </source>
</evidence>
<dbReference type="EMBL" id="PVNP01000193">
    <property type="protein sequence ID" value="PRO71965.1"/>
    <property type="molecule type" value="Genomic_DNA"/>
</dbReference>
<evidence type="ECO:0000313" key="1">
    <source>
        <dbReference type="EMBL" id="PRO71965.1"/>
    </source>
</evidence>
<proteinExistence type="predicted"/>
<comment type="caution">
    <text evidence="1">The sequence shown here is derived from an EMBL/GenBank/DDBJ whole genome shotgun (WGS) entry which is preliminary data.</text>
</comment>
<dbReference type="Proteomes" id="UP000238949">
    <property type="component" value="Unassembled WGS sequence"/>
</dbReference>
<organism evidence="1 2">
    <name type="scientific">Alteromonas alba</name>
    <dbReference type="NCBI Taxonomy" id="2079529"/>
    <lineage>
        <taxon>Bacteria</taxon>
        <taxon>Pseudomonadati</taxon>
        <taxon>Pseudomonadota</taxon>
        <taxon>Gammaproteobacteria</taxon>
        <taxon>Alteromonadales</taxon>
        <taxon>Alteromonadaceae</taxon>
        <taxon>Alteromonas/Salinimonas group</taxon>
        <taxon>Alteromonas</taxon>
    </lineage>
</organism>
<accession>A0A2S9V6I6</accession>
<sequence length="125" mass="13664">MAPLWKPPSSLIAKKHTVTGQVKPIGQRGRPALLTGTIIHDASTLLLVLAGHSISRYKEPNKKSRLSKHCLTAQEIPAQKHAGMTKEMHAGLTEIFSRVLITFLTQTTKAVFKTALAINFNGKVE</sequence>
<name>A0A2S9V6I6_9ALTE</name>
<keyword evidence="2" id="KW-1185">Reference proteome</keyword>
<protein>
    <submittedName>
        <fullName evidence="1">Uncharacterized protein</fullName>
    </submittedName>
</protein>
<dbReference type="AlphaFoldDB" id="A0A2S9V6I6"/>